<evidence type="ECO:0000313" key="5">
    <source>
        <dbReference type="Proteomes" id="UP000554482"/>
    </source>
</evidence>
<dbReference type="PANTHER" id="PTHR43281:SF5">
    <property type="entry name" value="HETERODIMERIC GERANYLGERANYL PYROPHOSPHATE SYNTHASE SMALL SUBUNIT, CHLOROPLASTIC"/>
    <property type="match status" value="1"/>
</dbReference>
<keyword evidence="3" id="KW-0460">Magnesium</keyword>
<evidence type="ECO:0000313" key="4">
    <source>
        <dbReference type="EMBL" id="KAF5178173.1"/>
    </source>
</evidence>
<dbReference type="SUPFAM" id="SSF48576">
    <property type="entry name" value="Terpenoid synthases"/>
    <property type="match status" value="1"/>
</dbReference>
<dbReference type="GO" id="GO:0046872">
    <property type="term" value="F:metal ion binding"/>
    <property type="evidence" value="ECO:0007669"/>
    <property type="project" value="UniProtKB-KW"/>
</dbReference>
<dbReference type="Gene3D" id="1.10.600.10">
    <property type="entry name" value="Farnesyl Diphosphate Synthase"/>
    <property type="match status" value="1"/>
</dbReference>
<dbReference type="GO" id="GO:0004659">
    <property type="term" value="F:prenyltransferase activity"/>
    <property type="evidence" value="ECO:0007669"/>
    <property type="project" value="TreeGrafter"/>
</dbReference>
<comment type="cofactor">
    <cofactor evidence="1">
        <name>Mg(2+)</name>
        <dbReference type="ChEBI" id="CHEBI:18420"/>
    </cofactor>
</comment>
<dbReference type="AlphaFoldDB" id="A0A7J6UZS9"/>
<gene>
    <name evidence="4" type="ORF">FRX31_032244</name>
</gene>
<reference evidence="4 5" key="1">
    <citation type="submission" date="2020-06" db="EMBL/GenBank/DDBJ databases">
        <title>Transcriptomic and genomic resources for Thalictrum thalictroides and T. hernandezii: Facilitating candidate gene discovery in an emerging model plant lineage.</title>
        <authorList>
            <person name="Arias T."/>
            <person name="Riano-Pachon D.M."/>
            <person name="Di Stilio V.S."/>
        </authorList>
    </citation>
    <scope>NUCLEOTIDE SEQUENCE [LARGE SCALE GENOMIC DNA]</scope>
    <source>
        <strain evidence="5">cv. WT478/WT964</strain>
        <tissue evidence="4">Leaves</tissue>
    </source>
</reference>
<dbReference type="Proteomes" id="UP000554482">
    <property type="component" value="Unassembled WGS sequence"/>
</dbReference>
<organism evidence="4 5">
    <name type="scientific">Thalictrum thalictroides</name>
    <name type="common">Rue-anemone</name>
    <name type="synonym">Anemone thalictroides</name>
    <dbReference type="NCBI Taxonomy" id="46969"/>
    <lineage>
        <taxon>Eukaryota</taxon>
        <taxon>Viridiplantae</taxon>
        <taxon>Streptophyta</taxon>
        <taxon>Embryophyta</taxon>
        <taxon>Tracheophyta</taxon>
        <taxon>Spermatophyta</taxon>
        <taxon>Magnoliopsida</taxon>
        <taxon>Ranunculales</taxon>
        <taxon>Ranunculaceae</taxon>
        <taxon>Thalictroideae</taxon>
        <taxon>Thalictrum</taxon>
    </lineage>
</organism>
<comment type="caution">
    <text evidence="4">The sequence shown here is derived from an EMBL/GenBank/DDBJ whole genome shotgun (WGS) entry which is preliminary data.</text>
</comment>
<evidence type="ECO:0000256" key="2">
    <source>
        <dbReference type="ARBA" id="ARBA00022723"/>
    </source>
</evidence>
<evidence type="ECO:0000256" key="3">
    <source>
        <dbReference type="ARBA" id="ARBA00022842"/>
    </source>
</evidence>
<evidence type="ECO:0000256" key="1">
    <source>
        <dbReference type="ARBA" id="ARBA00001946"/>
    </source>
</evidence>
<dbReference type="InterPro" id="IPR008949">
    <property type="entry name" value="Isoprenoid_synthase_dom_sf"/>
</dbReference>
<keyword evidence="2" id="KW-0479">Metal-binding</keyword>
<protein>
    <submittedName>
        <fullName evidence="4">Heterodimeric geranylgeranyl pyrophosphate synthase small subunit protein</fullName>
    </submittedName>
</protein>
<accession>A0A7J6UZS9</accession>
<dbReference type="PANTHER" id="PTHR43281">
    <property type="entry name" value="FARNESYL DIPHOSPHATE SYNTHASE"/>
    <property type="match status" value="1"/>
</dbReference>
<name>A0A7J6UZS9_THATH</name>
<proteinExistence type="predicted"/>
<keyword evidence="5" id="KW-1185">Reference proteome</keyword>
<dbReference type="EMBL" id="JABWDY010040361">
    <property type="protein sequence ID" value="KAF5178173.1"/>
    <property type="molecule type" value="Genomic_DNA"/>
</dbReference>
<dbReference type="OrthoDB" id="6921389at2759"/>
<sequence>MSMHTKFDLYTYWTSLISEINLQLDQAIPVKYPEQIYESMRYSVLTTEAKRSTPVMCIASCELFGGSCLAAFPTASACALEMVSII</sequence>